<dbReference type="InterPro" id="IPR043128">
    <property type="entry name" value="Rev_trsase/Diguanyl_cyclase"/>
</dbReference>
<dbReference type="NCBIfam" id="TIGR00254">
    <property type="entry name" value="GGDEF"/>
    <property type="match status" value="1"/>
</dbReference>
<dbReference type="InterPro" id="IPR000160">
    <property type="entry name" value="GGDEF_dom"/>
</dbReference>
<dbReference type="PROSITE" id="PS50887">
    <property type="entry name" value="GGDEF"/>
    <property type="match status" value="1"/>
</dbReference>
<dbReference type="SUPFAM" id="SSF55073">
    <property type="entry name" value="Nucleotide cyclase"/>
    <property type="match status" value="1"/>
</dbReference>
<keyword evidence="2" id="KW-0472">Membrane</keyword>
<evidence type="ECO:0000313" key="4">
    <source>
        <dbReference type="EMBL" id="GAA4262779.1"/>
    </source>
</evidence>
<dbReference type="Pfam" id="PF00990">
    <property type="entry name" value="GGDEF"/>
    <property type="match status" value="1"/>
</dbReference>
<feature type="compositionally biased region" description="Basic and acidic residues" evidence="1">
    <location>
        <begin position="232"/>
        <end position="251"/>
    </location>
</feature>
<organism evidence="4 5">
    <name type="scientific">Dactylosporangium darangshiense</name>
    <dbReference type="NCBI Taxonomy" id="579108"/>
    <lineage>
        <taxon>Bacteria</taxon>
        <taxon>Bacillati</taxon>
        <taxon>Actinomycetota</taxon>
        <taxon>Actinomycetes</taxon>
        <taxon>Micromonosporales</taxon>
        <taxon>Micromonosporaceae</taxon>
        <taxon>Dactylosporangium</taxon>
    </lineage>
</organism>
<accession>A0ABP8DSP5</accession>
<dbReference type="InterPro" id="IPR052155">
    <property type="entry name" value="Biofilm_reg_signaling"/>
</dbReference>
<sequence length="395" mass="41587">MPTMFHDRTQRHPTAARHGLMLAAFVLANATVLAAFTGHTFLTAVGVIALGCAYLAGHATAARRYQQRLVHEVAEARKDPLTGLPNRALADEMLAAASRGGAPITVALIDVNGLHSINGNLGHAAGDQYLTIIARRLAQAVPPHGVLVRQGGDEFTLLAWNTEPQDLADRIGVALAGRAVIGGYRIQPRASVGIAATETAADGTVDAQRARARADSAMYTAKRDGGNQIRIFDPDRDTEPSRDGTRPPVRRRDINPIVEAGMAWLPTPGDELIPLLLAPDELHTVAQALATAAEGWRRAGAEAAAGASRTASAPSSEPGRMKPTPAGYAGIARLAAQQQARYTELLQRLQPIIATVDALDEAGHTDTAPYTAADATRAGDHAGAQTQQQTRQGEA</sequence>
<dbReference type="Gene3D" id="3.30.70.270">
    <property type="match status" value="1"/>
</dbReference>
<dbReference type="PANTHER" id="PTHR44757:SF2">
    <property type="entry name" value="BIOFILM ARCHITECTURE MAINTENANCE PROTEIN MBAA"/>
    <property type="match status" value="1"/>
</dbReference>
<feature type="region of interest" description="Disordered" evidence="1">
    <location>
        <begin position="372"/>
        <end position="395"/>
    </location>
</feature>
<comment type="caution">
    <text evidence="4">The sequence shown here is derived from an EMBL/GenBank/DDBJ whole genome shotgun (WGS) entry which is preliminary data.</text>
</comment>
<dbReference type="Proteomes" id="UP001500620">
    <property type="component" value="Unassembled WGS sequence"/>
</dbReference>
<keyword evidence="2" id="KW-1133">Transmembrane helix</keyword>
<dbReference type="SMART" id="SM00267">
    <property type="entry name" value="GGDEF"/>
    <property type="match status" value="1"/>
</dbReference>
<gene>
    <name evidence="4" type="ORF">GCM10022255_101360</name>
</gene>
<dbReference type="EMBL" id="BAABAT010000055">
    <property type="protein sequence ID" value="GAA4262779.1"/>
    <property type="molecule type" value="Genomic_DNA"/>
</dbReference>
<proteinExistence type="predicted"/>
<dbReference type="CDD" id="cd01949">
    <property type="entry name" value="GGDEF"/>
    <property type="match status" value="1"/>
</dbReference>
<keyword evidence="2" id="KW-0812">Transmembrane</keyword>
<evidence type="ECO:0000313" key="5">
    <source>
        <dbReference type="Proteomes" id="UP001500620"/>
    </source>
</evidence>
<dbReference type="InterPro" id="IPR029787">
    <property type="entry name" value="Nucleotide_cyclase"/>
</dbReference>
<feature type="region of interest" description="Disordered" evidence="1">
    <location>
        <begin position="224"/>
        <end position="251"/>
    </location>
</feature>
<feature type="compositionally biased region" description="Low complexity" evidence="1">
    <location>
        <begin position="301"/>
        <end position="313"/>
    </location>
</feature>
<feature type="region of interest" description="Disordered" evidence="1">
    <location>
        <begin position="301"/>
        <end position="323"/>
    </location>
</feature>
<feature type="transmembrane region" description="Helical" evidence="2">
    <location>
        <begin position="20"/>
        <end position="36"/>
    </location>
</feature>
<keyword evidence="5" id="KW-1185">Reference proteome</keyword>
<feature type="domain" description="GGDEF" evidence="3">
    <location>
        <begin position="102"/>
        <end position="234"/>
    </location>
</feature>
<dbReference type="PANTHER" id="PTHR44757">
    <property type="entry name" value="DIGUANYLATE CYCLASE DGCP"/>
    <property type="match status" value="1"/>
</dbReference>
<reference evidence="5" key="1">
    <citation type="journal article" date="2019" name="Int. J. Syst. Evol. Microbiol.">
        <title>The Global Catalogue of Microorganisms (GCM) 10K type strain sequencing project: providing services to taxonomists for standard genome sequencing and annotation.</title>
        <authorList>
            <consortium name="The Broad Institute Genomics Platform"/>
            <consortium name="The Broad Institute Genome Sequencing Center for Infectious Disease"/>
            <person name="Wu L."/>
            <person name="Ma J."/>
        </authorList>
    </citation>
    <scope>NUCLEOTIDE SEQUENCE [LARGE SCALE GENOMIC DNA]</scope>
    <source>
        <strain evidence="5">JCM 17441</strain>
    </source>
</reference>
<name>A0ABP8DSP5_9ACTN</name>
<evidence type="ECO:0000256" key="2">
    <source>
        <dbReference type="SAM" id="Phobius"/>
    </source>
</evidence>
<protein>
    <recommendedName>
        <fullName evidence="3">GGDEF domain-containing protein</fullName>
    </recommendedName>
</protein>
<evidence type="ECO:0000256" key="1">
    <source>
        <dbReference type="SAM" id="MobiDB-lite"/>
    </source>
</evidence>
<evidence type="ECO:0000259" key="3">
    <source>
        <dbReference type="PROSITE" id="PS50887"/>
    </source>
</evidence>